<dbReference type="STRING" id="1469948.GCA_000732725_03538"/>
<reference evidence="1 2" key="1">
    <citation type="submission" date="2019-03" db="EMBL/GenBank/DDBJ databases">
        <title>Genomic Encyclopedia of Type Strains, Phase IV (KMG-IV): sequencing the most valuable type-strain genomes for metagenomic binning, comparative biology and taxonomic classification.</title>
        <authorList>
            <person name="Goeker M."/>
        </authorList>
    </citation>
    <scope>NUCLEOTIDE SEQUENCE [LARGE SCALE GENOMIC DNA]</scope>
    <source>
        <strain evidence="1 2">DSM 100556</strain>
    </source>
</reference>
<dbReference type="PROSITE" id="PS01228">
    <property type="entry name" value="COF_1"/>
    <property type="match status" value="1"/>
</dbReference>
<dbReference type="SFLD" id="SFLDG01140">
    <property type="entry name" value="C2.B:_Phosphomannomutase_and_P"/>
    <property type="match status" value="1"/>
</dbReference>
<dbReference type="GO" id="GO:0005829">
    <property type="term" value="C:cytosol"/>
    <property type="evidence" value="ECO:0007669"/>
    <property type="project" value="TreeGrafter"/>
</dbReference>
<dbReference type="InterPro" id="IPR036412">
    <property type="entry name" value="HAD-like_sf"/>
</dbReference>
<dbReference type="EMBL" id="SLUO01000018">
    <property type="protein sequence ID" value="TCL54788.1"/>
    <property type="molecule type" value="Genomic_DNA"/>
</dbReference>
<dbReference type="InterPro" id="IPR006379">
    <property type="entry name" value="HAD-SF_hydro_IIB"/>
</dbReference>
<keyword evidence="2" id="KW-1185">Reference proteome</keyword>
<dbReference type="Gene3D" id="3.30.1240.10">
    <property type="match status" value="1"/>
</dbReference>
<accession>A0A4R1QM50</accession>
<organism evidence="1 2">
    <name type="scientific">Kineothrix alysoides</name>
    <dbReference type="NCBI Taxonomy" id="1469948"/>
    <lineage>
        <taxon>Bacteria</taxon>
        <taxon>Bacillati</taxon>
        <taxon>Bacillota</taxon>
        <taxon>Clostridia</taxon>
        <taxon>Lachnospirales</taxon>
        <taxon>Lachnospiraceae</taxon>
        <taxon>Kineothrix</taxon>
    </lineage>
</organism>
<gene>
    <name evidence="1" type="ORF">EDD76_11829</name>
</gene>
<protein>
    <recommendedName>
        <fullName evidence="3">Cof subfamily protein (Haloacid dehalogenase superfamily)/HAD superfamily hydrolase (TIGR01484 family)</fullName>
    </recommendedName>
</protein>
<comment type="caution">
    <text evidence="1">The sequence shown here is derived from an EMBL/GenBank/DDBJ whole genome shotgun (WGS) entry which is preliminary data.</text>
</comment>
<sequence length="274" mass="30796">MGKYSGKILLSDLDGTLLNSENKVSEENKKAIGTFVEEGGKFGIATGRSLTNAAAFLEGVRINGYCILANGGQLYDYDKKVYLEEFGVPRGEIMPFLKRCIDERPRIGVQVYAKDMSYIVSREEYADPCVVKDHLPVIFDSLENVMEMEWIKILFSGNEDELSWLKKESSYLEERASVDRVRSAINYYEFLPVRINKGSMLVKLRQYINDTDVIYAVGDYYNDIDMLAQADVGIVTENAPDAVKEHADRICADYNNSAIADVIAHMIACAPHVL</sequence>
<proteinExistence type="predicted"/>
<name>A0A4R1QM50_9FIRM</name>
<dbReference type="NCBIfam" id="TIGR01484">
    <property type="entry name" value="HAD-SF-IIB"/>
    <property type="match status" value="1"/>
</dbReference>
<dbReference type="OrthoDB" id="9781413at2"/>
<dbReference type="AlphaFoldDB" id="A0A4R1QM50"/>
<dbReference type="GO" id="GO:0000287">
    <property type="term" value="F:magnesium ion binding"/>
    <property type="evidence" value="ECO:0007669"/>
    <property type="project" value="TreeGrafter"/>
</dbReference>
<dbReference type="RefSeq" id="WP_031392160.1">
    <property type="nucleotide sequence ID" value="NZ_JPNB01000002.1"/>
</dbReference>
<dbReference type="SFLD" id="SFLDS00003">
    <property type="entry name" value="Haloacid_Dehalogenase"/>
    <property type="match status" value="1"/>
</dbReference>
<evidence type="ECO:0008006" key="3">
    <source>
        <dbReference type="Google" id="ProtNLM"/>
    </source>
</evidence>
<evidence type="ECO:0000313" key="1">
    <source>
        <dbReference type="EMBL" id="TCL54788.1"/>
    </source>
</evidence>
<dbReference type="Pfam" id="PF08282">
    <property type="entry name" value="Hydrolase_3"/>
    <property type="match status" value="1"/>
</dbReference>
<evidence type="ECO:0000313" key="2">
    <source>
        <dbReference type="Proteomes" id="UP000295718"/>
    </source>
</evidence>
<dbReference type="Proteomes" id="UP000295718">
    <property type="component" value="Unassembled WGS sequence"/>
</dbReference>
<dbReference type="GO" id="GO:0016791">
    <property type="term" value="F:phosphatase activity"/>
    <property type="evidence" value="ECO:0007669"/>
    <property type="project" value="TreeGrafter"/>
</dbReference>
<dbReference type="InterPro" id="IPR023214">
    <property type="entry name" value="HAD_sf"/>
</dbReference>
<dbReference type="PANTHER" id="PTHR10000">
    <property type="entry name" value="PHOSPHOSERINE PHOSPHATASE"/>
    <property type="match status" value="1"/>
</dbReference>
<dbReference type="SUPFAM" id="SSF56784">
    <property type="entry name" value="HAD-like"/>
    <property type="match status" value="1"/>
</dbReference>
<dbReference type="Gene3D" id="3.40.50.1000">
    <property type="entry name" value="HAD superfamily/HAD-like"/>
    <property type="match status" value="1"/>
</dbReference>
<dbReference type="PANTHER" id="PTHR10000:SF8">
    <property type="entry name" value="HAD SUPERFAMILY HYDROLASE-LIKE, TYPE 3"/>
    <property type="match status" value="1"/>
</dbReference>